<comment type="caution">
    <text evidence="3">The sequence shown here is derived from an EMBL/GenBank/DDBJ whole genome shotgun (WGS) entry which is preliminary data.</text>
</comment>
<feature type="compositionally biased region" description="Basic and acidic residues" evidence="2">
    <location>
        <begin position="1207"/>
        <end position="1224"/>
    </location>
</feature>
<evidence type="ECO:0000256" key="2">
    <source>
        <dbReference type="SAM" id="MobiDB-lite"/>
    </source>
</evidence>
<feature type="coiled-coil region" evidence="1">
    <location>
        <begin position="730"/>
        <end position="778"/>
    </location>
</feature>
<feature type="region of interest" description="Disordered" evidence="2">
    <location>
        <begin position="1347"/>
        <end position="1384"/>
    </location>
</feature>
<feature type="compositionally biased region" description="Polar residues" evidence="2">
    <location>
        <begin position="586"/>
        <end position="610"/>
    </location>
</feature>
<feature type="region of interest" description="Disordered" evidence="2">
    <location>
        <begin position="1"/>
        <end position="55"/>
    </location>
</feature>
<feature type="compositionally biased region" description="Polar residues" evidence="2">
    <location>
        <begin position="1563"/>
        <end position="1591"/>
    </location>
</feature>
<feature type="compositionally biased region" description="Basic and acidic residues" evidence="2">
    <location>
        <begin position="1353"/>
        <end position="1379"/>
    </location>
</feature>
<feature type="coiled-coil region" evidence="1">
    <location>
        <begin position="824"/>
        <end position="875"/>
    </location>
</feature>
<dbReference type="HOGENOM" id="CLU_240960_0_0_1"/>
<reference evidence="3 4" key="1">
    <citation type="journal article" date="2014" name="Genome Announc.">
        <title>Draft genome sequence of Sclerotinia borealis, a psychrophilic plant pathogenic fungus.</title>
        <authorList>
            <person name="Mardanov A.V."/>
            <person name="Beletsky A.V."/>
            <person name="Kadnikov V.V."/>
            <person name="Ignatov A.N."/>
            <person name="Ravin N.V."/>
        </authorList>
    </citation>
    <scope>NUCLEOTIDE SEQUENCE [LARGE SCALE GENOMIC DNA]</scope>
    <source>
        <strain evidence="4">F-4157</strain>
    </source>
</reference>
<dbReference type="EMBL" id="AYSA01000125">
    <property type="protein sequence ID" value="ESZ96746.1"/>
    <property type="molecule type" value="Genomic_DNA"/>
</dbReference>
<evidence type="ECO:0000313" key="3">
    <source>
        <dbReference type="EMBL" id="ESZ96746.1"/>
    </source>
</evidence>
<dbReference type="Proteomes" id="UP000019487">
    <property type="component" value="Unassembled WGS sequence"/>
</dbReference>
<feature type="coiled-coil region" evidence="1">
    <location>
        <begin position="1296"/>
        <end position="1330"/>
    </location>
</feature>
<feature type="compositionally biased region" description="Low complexity" evidence="2">
    <location>
        <begin position="625"/>
        <end position="638"/>
    </location>
</feature>
<feature type="compositionally biased region" description="Polar residues" evidence="2">
    <location>
        <begin position="1493"/>
        <end position="1508"/>
    </location>
</feature>
<evidence type="ECO:0000256" key="1">
    <source>
        <dbReference type="SAM" id="Coils"/>
    </source>
</evidence>
<dbReference type="STRING" id="1432307.W9CLM4"/>
<feature type="region of interest" description="Disordered" evidence="2">
    <location>
        <begin position="460"/>
        <end position="508"/>
    </location>
</feature>
<dbReference type="OrthoDB" id="3557462at2759"/>
<feature type="coiled-coil region" evidence="1">
    <location>
        <begin position="1137"/>
        <end position="1164"/>
    </location>
</feature>
<sequence length="1659" mass="186432">MALDPAEQESQLVHPLHSPPPEQGYFDDALREGTVAYRDTGGGQGFDDDDEQMDDVDPVMDGMMINTQMMPQQNPSHNFRQESNESFVAETQFADIEIDTQSMRHQEQSVQKDTQNASFSSRSLVEETQYADIEMDTQATENTAQFVKSNPSSQNQAIQGNDQPVNNSICPTNMSPPKLFSRPAIAADPAFKYAIAPNAKKNLKSAVQNPPIRKVADQSERSANNLLPSLEAMPTPETCAEPSTQPVQPTRIVPSKDYNIFALNPVSGIRTHPFVKASVEKEEAPTVQDTSVVKHSSNARNLPSMNMVHHMRKMPPKIRNASTHHSAGDVRSGPSNKVLIPENLLPVVQNSSAANPPNQTQTEHLVNQLPRTEQLLPASHGIVLPSVDKLDLLKNAQRSNDANGLPVPKPSHSDVQSTVIFPPQQITSTSIHAPQRSRMRQKSSNQLNRFSAKTKFNVKGNMVKKGPFPEADLDQPKGQVHRDRLDKTQVPPSQSKKQSQYSEAQLAGKELSTRIHATAELSNSGRSPTEDNPTQNDQLRGRAIQSVTNPASIPHSRINDSNARTEDPTMTSVVYEESLPPEDSRNPGQFSPVPQFQSDHQMARSNQHTSICVEPARPVSRANMSRPQSRPNSSRSQPTARTQAGHQTQRKPMIRPVSSHELDPQGVSGSIPSRTGRTKVAKITTVHSRGDQIQPSETGDHISSQQERSRIDLGAVHNVIHEFSMQQSLIEDQKTDILRLNAKLQDTETRLQDNFAINAELKAEKNELSKRVERLNDLSNHYRVHFNEIVVCQKSLRGDSTEMKKAMRDLEVDLLLKNEDTKGREVQETRMRNLLEEIKQVQKEQNQRDSRNADFETLEQQINQLERVNELLKVDVNLKLVELQRERFTIEQLQKQMASGEVVRHKEVMDILQKPQVDTLGGLTKEGGILNKVLNSSEGAQKKLDEMSKTITNTLNQKLEWPQTLTKILEEFYSKIQTTLDDNGSKEAIFQESTVKLFDDIKERLNQVNDDLDEKTRLSEQLNTLRENNATLKANLNSKEAESETNIARLNELTRELTDVRSQLMSKIEQLSISTAQPREDPEMKKKVDDLAIETSKLQILLTTANNDKRQAENDSQTHQATITSTQNQLCKTEDELRVAESALETLRENNLNFQKDCKLATERVRQETTQLALSQRKDLIAQHDIIVKDLKHKQAELQQRLQAANEESKTSKETTDEHAKTNSKLESEIATYKDQLLQQKLQLQSLEESPISVPQLLKQKKEHEQEMLSNRQERANQLALSQACRDENVKFKGEIEGAQKRLRIMDEKNEHLKKENDRLRQRLDSINAMAGNSQNVLDGSGRIVESRLPTRRPAERRSSNVHNQRNDEIRGGDQRKAPDFSTSVVLTSSSSRAYGDINGESQTPIKPFSTITSLGSSPLTELEDIMPQVQSAHTREELQRVYNKNRQVSSDKIAHRESVVQSKYYLHREEDLDTPSSKLNKVMLAAEGELVDTSNQAPRTIPSVAQESHQRRVNKPLRSALKKNDHQDPPINLSSSQDQGRNQKDGRATATFEKPAPKTNRGLDNSLQAMSRTGASSYNRIASGKPNITGSRAPEELSRAVPLYEPIPEIRRNAMKRARSFSSLVAQSMQPIKPAKAPRLNLCQPINKTIIPDSQDRS</sequence>
<name>W9CLM4_SCLBF</name>
<feature type="coiled-coil region" evidence="1">
    <location>
        <begin position="998"/>
        <end position="1070"/>
    </location>
</feature>
<accession>W9CLM4</accession>
<keyword evidence="1" id="KW-0175">Coiled coil</keyword>
<feature type="region of interest" description="Disordered" evidence="2">
    <location>
        <begin position="1108"/>
        <end position="1127"/>
    </location>
</feature>
<proteinExistence type="predicted"/>
<keyword evidence="4" id="KW-1185">Reference proteome</keyword>
<feature type="region of interest" description="Disordered" evidence="2">
    <location>
        <begin position="545"/>
        <end position="679"/>
    </location>
</feature>
<feature type="compositionally biased region" description="Polar residues" evidence="2">
    <location>
        <begin position="1114"/>
        <end position="1127"/>
    </location>
</feature>
<feature type="region of interest" description="Disordered" evidence="2">
    <location>
        <begin position="1201"/>
        <end position="1224"/>
    </location>
</feature>
<feature type="region of interest" description="Disordered" evidence="2">
    <location>
        <begin position="1491"/>
        <end position="1597"/>
    </location>
</feature>
<protein>
    <submittedName>
        <fullName evidence="3">Uncharacterized protein</fullName>
    </submittedName>
</protein>
<organism evidence="3 4">
    <name type="scientific">Sclerotinia borealis (strain F-4128)</name>
    <dbReference type="NCBI Taxonomy" id="1432307"/>
    <lineage>
        <taxon>Eukaryota</taxon>
        <taxon>Fungi</taxon>
        <taxon>Dikarya</taxon>
        <taxon>Ascomycota</taxon>
        <taxon>Pezizomycotina</taxon>
        <taxon>Leotiomycetes</taxon>
        <taxon>Helotiales</taxon>
        <taxon>Sclerotiniaceae</taxon>
        <taxon>Sclerotinia</taxon>
    </lineage>
</organism>
<gene>
    <name evidence="3" type="ORF">SBOR_2890</name>
</gene>
<evidence type="ECO:0000313" key="4">
    <source>
        <dbReference type="Proteomes" id="UP000019487"/>
    </source>
</evidence>
<feature type="compositionally biased region" description="Acidic residues" evidence="2">
    <location>
        <begin position="46"/>
        <end position="55"/>
    </location>
</feature>
<feature type="compositionally biased region" description="Low complexity" evidence="2">
    <location>
        <begin position="491"/>
        <end position="500"/>
    </location>
</feature>